<accession>A0A0M9G160</accession>
<keyword evidence="3" id="KW-1185">Reference proteome</keyword>
<evidence type="ECO:0008006" key="4">
    <source>
        <dbReference type="Google" id="ProtNLM"/>
    </source>
</evidence>
<protein>
    <recommendedName>
        <fullName evidence="4">F-box domain-containing protein</fullName>
    </recommendedName>
</protein>
<feature type="region of interest" description="Disordered" evidence="1">
    <location>
        <begin position="441"/>
        <end position="465"/>
    </location>
</feature>
<organism evidence="2 3">
    <name type="scientific">Leptomonas pyrrhocoris</name>
    <name type="common">Firebug parasite</name>
    <dbReference type="NCBI Taxonomy" id="157538"/>
    <lineage>
        <taxon>Eukaryota</taxon>
        <taxon>Discoba</taxon>
        <taxon>Euglenozoa</taxon>
        <taxon>Kinetoplastea</taxon>
        <taxon>Metakinetoplastina</taxon>
        <taxon>Trypanosomatida</taxon>
        <taxon>Trypanosomatidae</taxon>
        <taxon>Leishmaniinae</taxon>
        <taxon>Leptomonas</taxon>
    </lineage>
</organism>
<sequence length="465" mass="50420">MPHTAVMSTAKPLFEPESLREQQQQGTRSPCTPPLQSIKHSKRESPEEYNGKRNDILDWSPPTPESLPVMHVRDVVNGAPADNEEEVDDENAVVMVADVLERKLEGNAKGDSGGNERQPAEECKGEDASAPVQSTSPAATTPLVSAPPTHVDPVDEPGNVGRCFLAPINSNYAVDTCTSTEGLDRLQHHGVFFPDEVAAATTAALFVFIASYGDLPTLVQLMRVCRASHQLATCDEVWKPILCDMNLPPLLAAYDRSADYYAFFLDEIVTTRALHGHYTFQAANNATGSYGSVSNASGSRAGADANRDHLRDDDSLQEDVFNIASLQLLISAASLGQSNHLIGRVQLLLTYKNDSMEVLQGSCRFSVFRRCFSLCCSAFGTVKRGPVFTVAVATVTKPWANEGFQHFSEHKNGIRLVMTPVLWEGQSPGSQITEKDILVVSRPRPEPAAGTANAPPSEPSTQSRC</sequence>
<evidence type="ECO:0000256" key="1">
    <source>
        <dbReference type="SAM" id="MobiDB-lite"/>
    </source>
</evidence>
<feature type="region of interest" description="Disordered" evidence="1">
    <location>
        <begin position="104"/>
        <end position="146"/>
    </location>
</feature>
<dbReference type="OrthoDB" id="245689at2759"/>
<dbReference type="GeneID" id="26905495"/>
<dbReference type="RefSeq" id="XP_015658674.1">
    <property type="nucleotide sequence ID" value="XM_015803158.1"/>
</dbReference>
<evidence type="ECO:0000313" key="3">
    <source>
        <dbReference type="Proteomes" id="UP000037923"/>
    </source>
</evidence>
<feature type="compositionally biased region" description="Polar residues" evidence="1">
    <location>
        <begin position="131"/>
        <end position="143"/>
    </location>
</feature>
<reference evidence="2 3" key="1">
    <citation type="submission" date="2015-07" db="EMBL/GenBank/DDBJ databases">
        <title>High-quality genome of monoxenous trypanosomatid Leptomonas pyrrhocoris.</title>
        <authorList>
            <person name="Flegontov P."/>
            <person name="Butenko A."/>
            <person name="Firsov S."/>
            <person name="Vlcek C."/>
            <person name="Logacheva M.D."/>
            <person name="Field M."/>
            <person name="Filatov D."/>
            <person name="Flegontova O."/>
            <person name="Gerasimov E."/>
            <person name="Jackson A.P."/>
            <person name="Kelly S."/>
            <person name="Opperdoes F."/>
            <person name="O'Reilly A."/>
            <person name="Votypka J."/>
            <person name="Yurchenko V."/>
            <person name="Lukes J."/>
        </authorList>
    </citation>
    <scope>NUCLEOTIDE SEQUENCE [LARGE SCALE GENOMIC DNA]</scope>
    <source>
        <strain evidence="2">H10</strain>
    </source>
</reference>
<feature type="compositionally biased region" description="Polar residues" evidence="1">
    <location>
        <begin position="21"/>
        <end position="30"/>
    </location>
</feature>
<feature type="region of interest" description="Disordered" evidence="1">
    <location>
        <begin position="1"/>
        <end position="69"/>
    </location>
</feature>
<proteinExistence type="predicted"/>
<dbReference type="EMBL" id="LGTL01000009">
    <property type="protein sequence ID" value="KPA80235.1"/>
    <property type="molecule type" value="Genomic_DNA"/>
</dbReference>
<evidence type="ECO:0000313" key="2">
    <source>
        <dbReference type="EMBL" id="KPA80235.1"/>
    </source>
</evidence>
<name>A0A0M9G160_LEPPY</name>
<gene>
    <name evidence="2" type="ORF">ABB37_05205</name>
</gene>
<feature type="compositionally biased region" description="Basic and acidic residues" evidence="1">
    <location>
        <begin position="118"/>
        <end position="127"/>
    </location>
</feature>
<dbReference type="VEuPathDB" id="TriTrypDB:LpyrH10_09_3050"/>
<feature type="compositionally biased region" description="Basic and acidic residues" evidence="1">
    <location>
        <begin position="43"/>
        <end position="56"/>
    </location>
</feature>
<comment type="caution">
    <text evidence="2">The sequence shown here is derived from an EMBL/GenBank/DDBJ whole genome shotgun (WGS) entry which is preliminary data.</text>
</comment>
<dbReference type="Proteomes" id="UP000037923">
    <property type="component" value="Unassembled WGS sequence"/>
</dbReference>
<dbReference type="AlphaFoldDB" id="A0A0M9G160"/>